<keyword evidence="3" id="KW-1185">Reference proteome</keyword>
<dbReference type="SUPFAM" id="SSF52833">
    <property type="entry name" value="Thioredoxin-like"/>
    <property type="match status" value="1"/>
</dbReference>
<protein>
    <submittedName>
        <fullName evidence="2">DUF1223 domain-containing protein</fullName>
    </submittedName>
</protein>
<evidence type="ECO:0000313" key="3">
    <source>
        <dbReference type="Proteomes" id="UP001589755"/>
    </source>
</evidence>
<reference evidence="2 3" key="1">
    <citation type="submission" date="2024-09" db="EMBL/GenBank/DDBJ databases">
        <authorList>
            <person name="Sun Q."/>
            <person name="Mori K."/>
        </authorList>
    </citation>
    <scope>NUCLEOTIDE SEQUENCE [LARGE SCALE GENOMIC DNA]</scope>
    <source>
        <strain evidence="2 3">CCM 8543</strain>
    </source>
</reference>
<evidence type="ECO:0000256" key="1">
    <source>
        <dbReference type="SAM" id="SignalP"/>
    </source>
</evidence>
<dbReference type="PANTHER" id="PTHR36057">
    <property type="match status" value="1"/>
</dbReference>
<feature type="chain" id="PRO_5045101115" evidence="1">
    <location>
        <begin position="24"/>
        <end position="250"/>
    </location>
</feature>
<proteinExistence type="predicted"/>
<accession>A0ABV6D772</accession>
<dbReference type="Pfam" id="PF06764">
    <property type="entry name" value="DUF1223"/>
    <property type="match status" value="1"/>
</dbReference>
<gene>
    <name evidence="2" type="ORF">ACFFJ2_08770</name>
</gene>
<dbReference type="EMBL" id="JBHLXD010000012">
    <property type="protein sequence ID" value="MFC0208489.1"/>
    <property type="molecule type" value="Genomic_DNA"/>
</dbReference>
<evidence type="ECO:0000313" key="2">
    <source>
        <dbReference type="EMBL" id="MFC0208489.1"/>
    </source>
</evidence>
<sequence length="250" mass="26438">MTTLRARMGALLLLLALAAPAFAEATARPVGVVELFTSQGCSSCPPADALLAELAGRDDVVALSYHVDYWDYLGWKDTLATPENTARQRAYGAALDRPVYTPQVVINGHRDAVGSNRKAILAALDRPESGALSVDIALSARNGSIFVDIGAAAGPAAAGLADAHVIVVYYKSSEVVSIESGENRGRSVDYRNVVTGFQTVGMWHGDSMRLELPKSEIVRKGGRCAVLVQAFDAEGRPGIILGAAHSGFDW</sequence>
<dbReference type="PANTHER" id="PTHR36057:SF1">
    <property type="entry name" value="LIPOPROTEIN LIPID ATTACHMENT SITE-LIKE PROTEIN, PUTATIVE (DUF1223)-RELATED"/>
    <property type="match status" value="1"/>
</dbReference>
<organism evidence="2 3">
    <name type="scientific">Chelativorans intermedius</name>
    <dbReference type="NCBI Taxonomy" id="515947"/>
    <lineage>
        <taxon>Bacteria</taxon>
        <taxon>Pseudomonadati</taxon>
        <taxon>Pseudomonadota</taxon>
        <taxon>Alphaproteobacteria</taxon>
        <taxon>Hyphomicrobiales</taxon>
        <taxon>Phyllobacteriaceae</taxon>
        <taxon>Chelativorans</taxon>
    </lineage>
</organism>
<feature type="signal peptide" evidence="1">
    <location>
        <begin position="1"/>
        <end position="23"/>
    </location>
</feature>
<name>A0ABV6D772_9HYPH</name>
<dbReference type="RefSeq" id="WP_261521301.1">
    <property type="nucleotide sequence ID" value="NZ_JAODNW010000017.1"/>
</dbReference>
<comment type="caution">
    <text evidence="2">The sequence shown here is derived from an EMBL/GenBank/DDBJ whole genome shotgun (WGS) entry which is preliminary data.</text>
</comment>
<dbReference type="InterPro" id="IPR036249">
    <property type="entry name" value="Thioredoxin-like_sf"/>
</dbReference>
<dbReference type="Proteomes" id="UP001589755">
    <property type="component" value="Unassembled WGS sequence"/>
</dbReference>
<keyword evidence="1" id="KW-0732">Signal</keyword>
<dbReference type="InterPro" id="IPR010634">
    <property type="entry name" value="DUF1223"/>
</dbReference>